<evidence type="ECO:0000313" key="2">
    <source>
        <dbReference type="Proteomes" id="UP000292082"/>
    </source>
</evidence>
<gene>
    <name evidence="1" type="ORF">BD310DRAFT_1006978</name>
</gene>
<dbReference type="Proteomes" id="UP000292082">
    <property type="component" value="Unassembled WGS sequence"/>
</dbReference>
<organism evidence="1 2">
    <name type="scientific">Dichomitus squalens</name>
    <dbReference type="NCBI Taxonomy" id="114155"/>
    <lineage>
        <taxon>Eukaryota</taxon>
        <taxon>Fungi</taxon>
        <taxon>Dikarya</taxon>
        <taxon>Basidiomycota</taxon>
        <taxon>Agaricomycotina</taxon>
        <taxon>Agaricomycetes</taxon>
        <taxon>Polyporales</taxon>
        <taxon>Polyporaceae</taxon>
        <taxon>Dichomitus</taxon>
    </lineage>
</organism>
<reference evidence="1 2" key="1">
    <citation type="submission" date="2019-01" db="EMBL/GenBank/DDBJ databases">
        <title>Draft genome sequences of three monokaryotic isolates of the white-rot basidiomycete fungus Dichomitus squalens.</title>
        <authorList>
            <consortium name="DOE Joint Genome Institute"/>
            <person name="Lopez S.C."/>
            <person name="Andreopoulos B."/>
            <person name="Pangilinan J."/>
            <person name="Lipzen A."/>
            <person name="Riley R."/>
            <person name="Ahrendt S."/>
            <person name="Ng V."/>
            <person name="Barry K."/>
            <person name="Daum C."/>
            <person name="Grigoriev I.V."/>
            <person name="Hilden K.S."/>
            <person name="Makela M.R."/>
            <person name="de Vries R.P."/>
        </authorList>
    </citation>
    <scope>NUCLEOTIDE SEQUENCE [LARGE SCALE GENOMIC DNA]</scope>
    <source>
        <strain evidence="1 2">CBS 464.89</strain>
    </source>
</reference>
<dbReference type="EMBL" id="ML145108">
    <property type="protein sequence ID" value="TBU60059.1"/>
    <property type="molecule type" value="Genomic_DNA"/>
</dbReference>
<keyword evidence="2" id="KW-1185">Reference proteome</keyword>
<proteinExistence type="predicted"/>
<sequence length="121" mass="13182">MMSSPPCLCPMCVSAPALMPGKDSQHPFYPALEQAIEVLEDATAKENWEVREKSLAGYARLFRTPVTRSPSFSDLLSCIKAPRTCEGRLSAAKAPRCRLLTGRLPSTERRAGDAHDAPHAS</sequence>
<evidence type="ECO:0000313" key="1">
    <source>
        <dbReference type="EMBL" id="TBU60059.1"/>
    </source>
</evidence>
<protein>
    <submittedName>
        <fullName evidence="1">Uncharacterized protein</fullName>
    </submittedName>
</protein>
<name>A0A4Q9PZH3_9APHY</name>
<dbReference type="AlphaFoldDB" id="A0A4Q9PZH3"/>
<accession>A0A4Q9PZH3</accession>